<dbReference type="GO" id="GO:0003723">
    <property type="term" value="F:RNA binding"/>
    <property type="evidence" value="ECO:0007669"/>
    <property type="project" value="InterPro"/>
</dbReference>
<evidence type="ECO:0000256" key="1">
    <source>
        <dbReference type="ARBA" id="ARBA00007469"/>
    </source>
</evidence>
<organism evidence="3">
    <name type="scientific">Mantoniella antarctica</name>
    <dbReference type="NCBI Taxonomy" id="81844"/>
    <lineage>
        <taxon>Eukaryota</taxon>
        <taxon>Viridiplantae</taxon>
        <taxon>Chlorophyta</taxon>
        <taxon>Mamiellophyceae</taxon>
        <taxon>Mamiellales</taxon>
        <taxon>Mamiellaceae</taxon>
        <taxon>Mantoniella</taxon>
    </lineage>
</organism>
<dbReference type="InterPro" id="IPR033130">
    <property type="entry name" value="RNase_T2_His_AS_2"/>
</dbReference>
<dbReference type="PANTHER" id="PTHR11240">
    <property type="entry name" value="RIBONUCLEASE T2"/>
    <property type="match status" value="1"/>
</dbReference>
<dbReference type="AlphaFoldDB" id="A0A7S0T378"/>
<evidence type="ECO:0000313" key="3">
    <source>
        <dbReference type="EMBL" id="CAD8722592.1"/>
    </source>
</evidence>
<sequence length="408" mass="41287">MSRLGHYVSVALLISILAAAAQSNDAAAAVAAVSTATAAECPDAGAESHAGCEDPIKGGTPFDLWELARSWTPGFCASGGKRTCAKKECGASTMVPALTLHGMWPSFSTPVDPSGAAATTVEDTTVLAHHRRSLRDVSLVARPAAGAAVASGGACFWPQDCTQPGWWPEKAPWAYDPSLLPAGPEYEILAPAWYSDGLGAHEWPKHGTCAAWADATGTAHGLDQAGYYTAMFSLAQKEGTPQALLDAVGSSIPLVDLQAIFGGAKRVALGCTHACELVQVLTCYSQGAGTADDPAGPAARKDCPCTGVRDSHYDNSCAEAHACADVKVLSPQQTGCGGGGPHPGPGPSPGPPSHKCEGGAQCCPGVKGPLCTSDGDCTGESGCLRCAHSGHCTDVPLAATPATAAVDA</sequence>
<dbReference type="PROSITE" id="PS00531">
    <property type="entry name" value="RNASE_T2_2"/>
    <property type="match status" value="1"/>
</dbReference>
<feature type="chain" id="PRO_5031103210" evidence="2">
    <location>
        <begin position="22"/>
        <end position="408"/>
    </location>
</feature>
<dbReference type="SUPFAM" id="SSF55895">
    <property type="entry name" value="Ribonuclease Rh-like"/>
    <property type="match status" value="2"/>
</dbReference>
<feature type="signal peptide" evidence="2">
    <location>
        <begin position="1"/>
        <end position="21"/>
    </location>
</feature>
<dbReference type="EMBL" id="HBFC01036667">
    <property type="protein sequence ID" value="CAD8722592.1"/>
    <property type="molecule type" value="Transcribed_RNA"/>
</dbReference>
<dbReference type="Gene3D" id="3.90.730.10">
    <property type="entry name" value="Ribonuclease T2-like"/>
    <property type="match status" value="1"/>
</dbReference>
<name>A0A7S0T378_9CHLO</name>
<reference evidence="3" key="1">
    <citation type="submission" date="2021-01" db="EMBL/GenBank/DDBJ databases">
        <authorList>
            <person name="Corre E."/>
            <person name="Pelletier E."/>
            <person name="Niang G."/>
            <person name="Scheremetjew M."/>
            <person name="Finn R."/>
            <person name="Kale V."/>
            <person name="Holt S."/>
            <person name="Cochrane G."/>
            <person name="Meng A."/>
            <person name="Brown T."/>
            <person name="Cohen L."/>
        </authorList>
    </citation>
    <scope>NUCLEOTIDE SEQUENCE</scope>
    <source>
        <strain evidence="3">SL-175</strain>
    </source>
</reference>
<dbReference type="InterPro" id="IPR001568">
    <property type="entry name" value="RNase_T2-like"/>
</dbReference>
<dbReference type="PANTHER" id="PTHR11240:SF22">
    <property type="entry name" value="RIBONUCLEASE T2"/>
    <property type="match status" value="1"/>
</dbReference>
<comment type="similarity">
    <text evidence="1">Belongs to the RNase T2 family.</text>
</comment>
<accession>A0A7S0T378</accession>
<protein>
    <submittedName>
        <fullName evidence="3">Uncharacterized protein</fullName>
    </submittedName>
</protein>
<proteinExistence type="inferred from homology"/>
<dbReference type="GO" id="GO:0033897">
    <property type="term" value="F:ribonuclease T2 activity"/>
    <property type="evidence" value="ECO:0007669"/>
    <property type="project" value="InterPro"/>
</dbReference>
<dbReference type="InterPro" id="IPR036430">
    <property type="entry name" value="RNase_T2-like_sf"/>
</dbReference>
<evidence type="ECO:0000256" key="2">
    <source>
        <dbReference type="SAM" id="SignalP"/>
    </source>
</evidence>
<gene>
    <name evidence="3" type="ORF">MANT1106_LOCUS21807</name>
</gene>
<keyword evidence="2" id="KW-0732">Signal</keyword>